<dbReference type="STRING" id="1416779.SAMN05444409_2179"/>
<accession>A0A1N6H0V7</accession>
<keyword evidence="2" id="KW-1185">Reference proteome</keyword>
<dbReference type="Proteomes" id="UP000185207">
    <property type="component" value="Unassembled WGS sequence"/>
</dbReference>
<reference evidence="2" key="1">
    <citation type="submission" date="2016-11" db="EMBL/GenBank/DDBJ databases">
        <authorList>
            <person name="Varghese N."/>
            <person name="Submissions S."/>
        </authorList>
    </citation>
    <scope>NUCLEOTIDE SEQUENCE [LARGE SCALE GENOMIC DNA]</scope>
    <source>
        <strain evidence="2">DSM 27623</strain>
    </source>
</reference>
<gene>
    <name evidence="1" type="ORF">SAMN05444409_2179</name>
</gene>
<name>A0A1N6H0V7_9FLAO</name>
<proteinExistence type="predicted"/>
<dbReference type="EMBL" id="FSRK01000001">
    <property type="protein sequence ID" value="SIO13295.1"/>
    <property type="molecule type" value="Genomic_DNA"/>
</dbReference>
<organism evidence="1 2">
    <name type="scientific">Epilithonimonas zeae</name>
    <dbReference type="NCBI Taxonomy" id="1416779"/>
    <lineage>
        <taxon>Bacteria</taxon>
        <taxon>Pseudomonadati</taxon>
        <taxon>Bacteroidota</taxon>
        <taxon>Flavobacteriia</taxon>
        <taxon>Flavobacteriales</taxon>
        <taxon>Weeksellaceae</taxon>
        <taxon>Chryseobacterium group</taxon>
        <taxon>Epilithonimonas</taxon>
    </lineage>
</organism>
<protein>
    <submittedName>
        <fullName evidence="1">Uncharacterized protein</fullName>
    </submittedName>
</protein>
<sequence>MFLIPISYTKFVGNEHFKIQFYLDFKKQQPQKNSTFVENIDR</sequence>
<evidence type="ECO:0000313" key="1">
    <source>
        <dbReference type="EMBL" id="SIO13295.1"/>
    </source>
</evidence>
<evidence type="ECO:0000313" key="2">
    <source>
        <dbReference type="Proteomes" id="UP000185207"/>
    </source>
</evidence>
<dbReference type="AlphaFoldDB" id="A0A1N6H0V7"/>